<sequence>MTHFRIGTASLLLAWILSSLRPTVARIRRRRRREGRIQRPLPLHGSCGRLHSSSFGSHRFSAPLSCRSVGGGDGRGGSGDLFPSRMVPVVSPPPSLSHGSAAGDDGRDGPGGLSYGDDGDGFQEVSMSTTRPSASSGHKSRFTKPKGFCSNGMAGASGYLGSYGGDGGVEFIDNLESTLIGGALTSSTKSLAIFNSIISIVCN</sequence>
<evidence type="ECO:0000313" key="3">
    <source>
        <dbReference type="EnsemblPlants" id="ORUFI01G18280.1"/>
    </source>
</evidence>
<keyword evidence="4" id="KW-1185">Reference proteome</keyword>
<proteinExistence type="predicted"/>
<feature type="compositionally biased region" description="Polar residues" evidence="1">
    <location>
        <begin position="125"/>
        <end position="137"/>
    </location>
</feature>
<name>A0A0E0MWN8_ORYRU</name>
<feature type="region of interest" description="Disordered" evidence="1">
    <location>
        <begin position="71"/>
        <end position="142"/>
    </location>
</feature>
<evidence type="ECO:0000313" key="4">
    <source>
        <dbReference type="Proteomes" id="UP000008022"/>
    </source>
</evidence>
<dbReference type="HOGENOM" id="CLU_1404477_0_0_1"/>
<protein>
    <submittedName>
        <fullName evidence="3">Uncharacterized protein</fullName>
    </submittedName>
</protein>
<feature type="signal peptide" evidence="2">
    <location>
        <begin position="1"/>
        <end position="25"/>
    </location>
</feature>
<dbReference type="Gramene" id="ORUFI01G18280.1">
    <property type="protein sequence ID" value="ORUFI01G18280.1"/>
    <property type="gene ID" value="ORUFI01G18280"/>
</dbReference>
<feature type="chain" id="PRO_5002368114" evidence="2">
    <location>
        <begin position="26"/>
        <end position="203"/>
    </location>
</feature>
<dbReference type="AlphaFoldDB" id="A0A0E0MWN8"/>
<reference evidence="4" key="1">
    <citation type="submission" date="2013-06" db="EMBL/GenBank/DDBJ databases">
        <authorList>
            <person name="Zhao Q."/>
        </authorList>
    </citation>
    <scope>NUCLEOTIDE SEQUENCE</scope>
    <source>
        <strain evidence="4">cv. W1943</strain>
    </source>
</reference>
<keyword evidence="2" id="KW-0732">Signal</keyword>
<reference evidence="3" key="2">
    <citation type="submission" date="2015-06" db="UniProtKB">
        <authorList>
            <consortium name="EnsemblPlants"/>
        </authorList>
    </citation>
    <scope>IDENTIFICATION</scope>
</reference>
<dbReference type="Proteomes" id="UP000008022">
    <property type="component" value="Unassembled WGS sequence"/>
</dbReference>
<evidence type="ECO:0000256" key="2">
    <source>
        <dbReference type="SAM" id="SignalP"/>
    </source>
</evidence>
<evidence type="ECO:0000256" key="1">
    <source>
        <dbReference type="SAM" id="MobiDB-lite"/>
    </source>
</evidence>
<accession>A0A0E0MWN8</accession>
<dbReference type="OMA" id="MTHFRIG"/>
<dbReference type="EnsemblPlants" id="ORUFI01G18280.1">
    <property type="protein sequence ID" value="ORUFI01G18280.1"/>
    <property type="gene ID" value="ORUFI01G18280"/>
</dbReference>
<organism evidence="3 4">
    <name type="scientific">Oryza rufipogon</name>
    <name type="common">Brownbeard rice</name>
    <name type="synonym">Asian wild rice</name>
    <dbReference type="NCBI Taxonomy" id="4529"/>
    <lineage>
        <taxon>Eukaryota</taxon>
        <taxon>Viridiplantae</taxon>
        <taxon>Streptophyta</taxon>
        <taxon>Embryophyta</taxon>
        <taxon>Tracheophyta</taxon>
        <taxon>Spermatophyta</taxon>
        <taxon>Magnoliopsida</taxon>
        <taxon>Liliopsida</taxon>
        <taxon>Poales</taxon>
        <taxon>Poaceae</taxon>
        <taxon>BOP clade</taxon>
        <taxon>Oryzoideae</taxon>
        <taxon>Oryzeae</taxon>
        <taxon>Oryzinae</taxon>
        <taxon>Oryza</taxon>
    </lineage>
</organism>